<protein>
    <submittedName>
        <fullName evidence="1">Uncharacterized protein</fullName>
    </submittedName>
</protein>
<reference evidence="1 2" key="1">
    <citation type="journal article" date="2017" name="Curr. Biol.">
        <title>Genome architecture and evolution of a unichromosomal asexual nematode.</title>
        <authorList>
            <person name="Fradin H."/>
            <person name="Zegar C."/>
            <person name="Gutwein M."/>
            <person name="Lucas J."/>
            <person name="Kovtun M."/>
            <person name="Corcoran D."/>
            <person name="Baugh L.R."/>
            <person name="Kiontke K."/>
            <person name="Gunsalus K."/>
            <person name="Fitch D.H."/>
            <person name="Piano F."/>
        </authorList>
    </citation>
    <scope>NUCLEOTIDE SEQUENCE [LARGE SCALE GENOMIC DNA]</scope>
    <source>
        <strain evidence="1">PF1309</strain>
    </source>
</reference>
<evidence type="ECO:0000313" key="1">
    <source>
        <dbReference type="EMBL" id="PAV84387.1"/>
    </source>
</evidence>
<comment type="caution">
    <text evidence="1">The sequence shown here is derived from an EMBL/GenBank/DDBJ whole genome shotgun (WGS) entry which is preliminary data.</text>
</comment>
<keyword evidence="2" id="KW-1185">Reference proteome</keyword>
<dbReference type="EMBL" id="LIAE01006857">
    <property type="protein sequence ID" value="PAV84387.1"/>
    <property type="molecule type" value="Genomic_DNA"/>
</dbReference>
<accession>A0A2A2LEA0</accession>
<dbReference type="Proteomes" id="UP000218231">
    <property type="component" value="Unassembled WGS sequence"/>
</dbReference>
<evidence type="ECO:0000313" key="2">
    <source>
        <dbReference type="Proteomes" id="UP000218231"/>
    </source>
</evidence>
<dbReference type="AlphaFoldDB" id="A0A2A2LEA0"/>
<gene>
    <name evidence="1" type="ORF">WR25_16442</name>
</gene>
<proteinExistence type="predicted"/>
<name>A0A2A2LEA0_9BILA</name>
<organism evidence="1 2">
    <name type="scientific">Diploscapter pachys</name>
    <dbReference type="NCBI Taxonomy" id="2018661"/>
    <lineage>
        <taxon>Eukaryota</taxon>
        <taxon>Metazoa</taxon>
        <taxon>Ecdysozoa</taxon>
        <taxon>Nematoda</taxon>
        <taxon>Chromadorea</taxon>
        <taxon>Rhabditida</taxon>
        <taxon>Rhabditina</taxon>
        <taxon>Rhabditomorpha</taxon>
        <taxon>Rhabditoidea</taxon>
        <taxon>Rhabditidae</taxon>
        <taxon>Diploscapter</taxon>
    </lineage>
</organism>
<sequence>MALCGMLLTRPKRQLVTQAKSWMQQIFFENSKYFSHSSSEFLQPCIARNRNADVAQEFDAVDNLFVNSGRRVAIHQAARQRAVAESGF</sequence>